<sequence length="391" mass="45080">MTSVLLSQHNTDYLSTFVINDDMQELEKPFTFSIKAFFVKKVEKRRKVSRSRSRSPASSKRGNSSSKSPRDSRKSHSRTSRESRPRSKSRSESRDRSKWRELRKEKEYPSNPTSTLTASGDDQKVVSRVWNIRTFSSKNYKMVHVNSKMTTSDFISKVANIFNVRKELICVTYEFPLNVGDEVVKVEIEERDRSSLQHAIDVLRDYSKLTVEVNLAPTAEELPIVDGKRVVRTKEVIAEQMKREMGLHDDRGKRSRGFLDAKWTAQCDQLMAEDSRFLLQFDKLKAGVKSMFGNEGYLLNPFQIICPICMEIKVLSAMNQLRALLQHFREKHLEDSKGNDIKKRLAVWLENNFVTQEELDKVARLPEGLVSPEEMVATPRVRAIVLARDIS</sequence>
<dbReference type="Proteomes" id="UP001163046">
    <property type="component" value="Unassembled WGS sequence"/>
</dbReference>
<evidence type="ECO:0000256" key="1">
    <source>
        <dbReference type="SAM" id="MobiDB-lite"/>
    </source>
</evidence>
<gene>
    <name evidence="2" type="ORF">OS493_006785</name>
</gene>
<comment type="caution">
    <text evidence="2">The sequence shown here is derived from an EMBL/GenBank/DDBJ whole genome shotgun (WGS) entry which is preliminary data.</text>
</comment>
<dbReference type="EMBL" id="MU825875">
    <property type="protein sequence ID" value="KAJ7386760.1"/>
    <property type="molecule type" value="Genomic_DNA"/>
</dbReference>
<reference evidence="2" key="1">
    <citation type="submission" date="2023-01" db="EMBL/GenBank/DDBJ databases">
        <title>Genome assembly of the deep-sea coral Lophelia pertusa.</title>
        <authorList>
            <person name="Herrera S."/>
            <person name="Cordes E."/>
        </authorList>
    </citation>
    <scope>NUCLEOTIDE SEQUENCE</scope>
    <source>
        <strain evidence="2">USNM1676648</strain>
        <tissue evidence="2">Polyp</tissue>
    </source>
</reference>
<dbReference type="AlphaFoldDB" id="A0A9X0D4P2"/>
<feature type="compositionally biased region" description="Basic and acidic residues" evidence="1">
    <location>
        <begin position="68"/>
        <end position="108"/>
    </location>
</feature>
<proteinExistence type="predicted"/>
<dbReference type="OrthoDB" id="5980601at2759"/>
<feature type="compositionally biased region" description="Polar residues" evidence="1">
    <location>
        <begin position="110"/>
        <end position="120"/>
    </location>
</feature>
<feature type="region of interest" description="Disordered" evidence="1">
    <location>
        <begin position="45"/>
        <end position="120"/>
    </location>
</feature>
<protein>
    <submittedName>
        <fullName evidence="2">Uncharacterized protein</fullName>
    </submittedName>
</protein>
<evidence type="ECO:0000313" key="3">
    <source>
        <dbReference type="Proteomes" id="UP001163046"/>
    </source>
</evidence>
<accession>A0A9X0D4P2</accession>
<organism evidence="2 3">
    <name type="scientific">Desmophyllum pertusum</name>
    <dbReference type="NCBI Taxonomy" id="174260"/>
    <lineage>
        <taxon>Eukaryota</taxon>
        <taxon>Metazoa</taxon>
        <taxon>Cnidaria</taxon>
        <taxon>Anthozoa</taxon>
        <taxon>Hexacorallia</taxon>
        <taxon>Scleractinia</taxon>
        <taxon>Caryophylliina</taxon>
        <taxon>Caryophylliidae</taxon>
        <taxon>Desmophyllum</taxon>
    </lineage>
</organism>
<name>A0A9X0D4P2_9CNID</name>
<keyword evidence="3" id="KW-1185">Reference proteome</keyword>
<feature type="compositionally biased region" description="Low complexity" evidence="1">
    <location>
        <begin position="54"/>
        <end position="67"/>
    </location>
</feature>
<evidence type="ECO:0000313" key="2">
    <source>
        <dbReference type="EMBL" id="KAJ7386760.1"/>
    </source>
</evidence>